<dbReference type="SUPFAM" id="SSF51395">
    <property type="entry name" value="FMN-linked oxidoreductases"/>
    <property type="match status" value="2"/>
</dbReference>
<keyword evidence="7" id="KW-0285">Flavoprotein</keyword>
<evidence type="ECO:0000256" key="15">
    <source>
        <dbReference type="ARBA" id="ARBA00023291"/>
    </source>
</evidence>
<evidence type="ECO:0000256" key="5">
    <source>
        <dbReference type="ARBA" id="ARBA00009716"/>
    </source>
</evidence>
<dbReference type="InterPro" id="IPR002932">
    <property type="entry name" value="Glu_synthdom"/>
</dbReference>
<reference evidence="19 20" key="1">
    <citation type="journal article" date="2014" name="Am. J. Bot.">
        <title>Genome assembly and annotation for red clover (Trifolium pratense; Fabaceae).</title>
        <authorList>
            <person name="Istvanek J."/>
            <person name="Jaros M."/>
            <person name="Krenek A."/>
            <person name="Repkova J."/>
        </authorList>
    </citation>
    <scope>NUCLEOTIDE SEQUENCE [LARGE SCALE GENOMIC DNA]</scope>
    <source>
        <strain evidence="20">cv. Tatra</strain>
        <tissue evidence="19">Young leaves</tissue>
    </source>
</reference>
<dbReference type="Proteomes" id="UP000236291">
    <property type="component" value="Unassembled WGS sequence"/>
</dbReference>
<dbReference type="InterPro" id="IPR036485">
    <property type="entry name" value="Glu_synth_asu_C_sf"/>
</dbReference>
<evidence type="ECO:0000256" key="16">
    <source>
        <dbReference type="ARBA" id="ARBA00037928"/>
    </source>
</evidence>
<comment type="similarity">
    <text evidence="5">Belongs to the glutamate synthase family.</text>
</comment>
<proteinExistence type="inferred from homology"/>
<evidence type="ECO:0000259" key="18">
    <source>
        <dbReference type="PROSITE" id="PS51278"/>
    </source>
</evidence>
<protein>
    <recommendedName>
        <fullName evidence="17">glutamate synthase (ferredoxin)</fullName>
        <ecNumber evidence="17">1.4.7.1</ecNumber>
    </recommendedName>
</protein>
<dbReference type="GO" id="GO:0006537">
    <property type="term" value="P:glutamate biosynthetic process"/>
    <property type="evidence" value="ECO:0007669"/>
    <property type="project" value="UniProtKB-KW"/>
</dbReference>
<dbReference type="PANTHER" id="PTHR11938">
    <property type="entry name" value="FAD NADPH DEHYDROGENASE/OXIDOREDUCTASE"/>
    <property type="match status" value="1"/>
</dbReference>
<dbReference type="Pfam" id="PF01645">
    <property type="entry name" value="Glu_synthase"/>
    <property type="match status" value="1"/>
</dbReference>
<comment type="pathway">
    <text evidence="3">Energy metabolism; nitrogen metabolism.</text>
</comment>
<evidence type="ECO:0000256" key="10">
    <source>
        <dbReference type="ARBA" id="ARBA00022962"/>
    </source>
</evidence>
<evidence type="ECO:0000256" key="13">
    <source>
        <dbReference type="ARBA" id="ARBA00023014"/>
    </source>
</evidence>
<dbReference type="InterPro" id="IPR002489">
    <property type="entry name" value="Glu_synth_asu_C"/>
</dbReference>
<dbReference type="ExpressionAtlas" id="A0A2K3NL47">
    <property type="expression patterns" value="baseline"/>
</dbReference>
<dbReference type="Pfam" id="PF00310">
    <property type="entry name" value="GATase_2"/>
    <property type="match status" value="1"/>
</dbReference>
<evidence type="ECO:0000256" key="8">
    <source>
        <dbReference type="ARBA" id="ARBA00022643"/>
    </source>
</evidence>
<gene>
    <name evidence="19" type="ORF">L195_g000174</name>
</gene>
<keyword evidence="14" id="KW-0314">Glutamate biosynthesis</keyword>
<dbReference type="CDD" id="cd02808">
    <property type="entry name" value="GltS_FMN"/>
    <property type="match status" value="1"/>
</dbReference>
<sequence length="1477" mass="161724">MALNTVSSVSQLLRLSDTFTSVGNRHLLVDFAPFRRKSSKRYNRRLTPFISPVTLRRSSSVKAVLQLDNHLNPAPPPSSSTSDLKPQVANLEDILSERGACGVGFIANLENKASYEIVKDALNALSCMEHRGGCGADNDSGDGSGVMTAIPWDLFDNWANKQGIASFDKLHTGVGMVFLPKDVELTNKAKNVIVNIFKQEGLEVLGWRPVPVNTSVVGYYAKEAMPNIQQVFVKIAKEENIEDIERELYICRKLIEKEVSSESWGNELYFCSLSNRTIVYKGMLRSEVLGLFYSDLQNDIYKSSFAIYHRRYSTNTSPRWPLAQPMRLLGHNGEINTIQGNLNWMQSREPSLKSPVWRGRENEIRPFGNPKGSDSANLDSAAELLIRSGRSPEESMMILVPEAYKNHPTLTIKYPEAIDFYDYYKGQMEAWDGPALLLFSDGKTVGACLDRNGLRPARYWRTSDNMVYVASEVGVVPVDESKVILKGRLGPGMMITVDLLGGQVYENMEVKKRVALSNPYGNWIKENLRSLKSENFLSSSVMENDAVLRHQQAFGYSSEDVQMVIESMASQGKEPTFCMGDDIPLAALSQKPHMLFDYFKQRFAQVTNPAIDPLREGLVMSLEVNIGKRRNILEIGPENASQVILSSPVLNEGELESLLKDSQLKPQVLHTFFDITKGIDGSLEKALNKLCDAADEAVRNGSQLLILSDRSEALEPTHPAIPILLAVGTVHQHLIQNGLRMSASIIADTSQCFSTHQFACLIGYGASAVCPYLALETCRQWRLSNKTVNLMKNGKMPTVSIEQAQKNYSKVDGSPWELWGSAGMGKRMRNILDGGEGSGGECFPSFRMFIFCFTVLPAVKAGLLKILSKMGISLLSSYCGAQIFEIYGLGKEVVDVAFTGSVSKIGGLTFDELARETLSFWVKAFSEDTAKRLENFGFIVFRPGGEYHANNPEMSKLLHKAVRQKSQNAFSVYQQYLANRPVNVLRDLLEFKSDRAPIPVGKVEPALSIVKRFCTGGMSLGAISRETHEAIAIAMNRIGGKSNSGEGGEDPIRWKPLTDVVDGYSPTLPHLKGLQNGDTATSAIKQVASGRFGVTPTFLANADQLEIKIAQGAKPGEGGQLPGKKVSMYIARLRNSKPGVPLISPPPHHDIYSIEDLAQLIFDLHQVNPKAKVSVKLVAEAGIGTVASGVAKGNADIIQISGHDGGTGASPISSIKHAGGPWELGLTESHQTLVANGLRERVILRVDGGFRSGVDVMMAAIMGADEYGFGSVAMIATGCVMARICHTNNCPVGVASQREELRARFPGVPGDLVNLFLYVAEEVRGTLAQLGYEKLDDIIGRTELLRPRDISLVKTQHLDLSYILSNVGLPKWSSTEIRNQEPHTNGPVLDDVLLADPEIVDAIENEKAVSKTIKIYNVDRSACGRIAGVIAKKYGDTGFAGQLNITFTGSAGQSFGCFLTPGMNIRLVGEANDYVGK</sequence>
<evidence type="ECO:0000256" key="9">
    <source>
        <dbReference type="ARBA" id="ARBA00022723"/>
    </source>
</evidence>
<dbReference type="Gene3D" id="3.60.20.10">
    <property type="entry name" value="Glutamine Phosphoribosylpyrophosphate, subunit 1, domain 1"/>
    <property type="match status" value="1"/>
</dbReference>
<keyword evidence="10" id="KW-0315">Glutamine amidotransferase</keyword>
<evidence type="ECO:0000256" key="7">
    <source>
        <dbReference type="ARBA" id="ARBA00022630"/>
    </source>
</evidence>
<dbReference type="InterPro" id="IPR006982">
    <property type="entry name" value="Glu_synth_centr_N"/>
</dbReference>
<evidence type="ECO:0000256" key="14">
    <source>
        <dbReference type="ARBA" id="ARBA00023164"/>
    </source>
</evidence>
<evidence type="ECO:0000256" key="11">
    <source>
        <dbReference type="ARBA" id="ARBA00023002"/>
    </source>
</evidence>
<dbReference type="EMBL" id="ASHM01000057">
    <property type="protein sequence ID" value="PNY03765.1"/>
    <property type="molecule type" value="Genomic_DNA"/>
</dbReference>
<dbReference type="PROSITE" id="PS51278">
    <property type="entry name" value="GATASE_TYPE_2"/>
    <property type="match status" value="1"/>
</dbReference>
<reference evidence="19 20" key="2">
    <citation type="journal article" date="2017" name="Front. Plant Sci.">
        <title>Gene Classification and Mining of Molecular Markers Useful in Red Clover (Trifolium pratense) Breeding.</title>
        <authorList>
            <person name="Istvanek J."/>
            <person name="Dluhosova J."/>
            <person name="Dluhos P."/>
            <person name="Patkova L."/>
            <person name="Nedelnik J."/>
            <person name="Repkova J."/>
        </authorList>
    </citation>
    <scope>NUCLEOTIDE SEQUENCE [LARGE SCALE GENOMIC DNA]</scope>
    <source>
        <strain evidence="20">cv. Tatra</strain>
        <tissue evidence="19">Young leaves</tissue>
    </source>
</reference>
<evidence type="ECO:0000256" key="17">
    <source>
        <dbReference type="ARBA" id="ARBA00039085"/>
    </source>
</evidence>
<feature type="non-terminal residue" evidence="19">
    <location>
        <position position="1477"/>
    </location>
</feature>
<dbReference type="Gene3D" id="3.20.20.70">
    <property type="entry name" value="Aldolase class I"/>
    <property type="match status" value="3"/>
</dbReference>
<dbReference type="InterPro" id="IPR013785">
    <property type="entry name" value="Aldolase_TIM"/>
</dbReference>
<comment type="caution">
    <text evidence="19">The sequence shown here is derived from an EMBL/GenBank/DDBJ whole genome shotgun (WGS) entry which is preliminary data.</text>
</comment>
<evidence type="ECO:0000313" key="20">
    <source>
        <dbReference type="Proteomes" id="UP000236291"/>
    </source>
</evidence>
<organism evidence="19 20">
    <name type="scientific">Trifolium pratense</name>
    <name type="common">Red clover</name>
    <dbReference type="NCBI Taxonomy" id="57577"/>
    <lineage>
        <taxon>Eukaryota</taxon>
        <taxon>Viridiplantae</taxon>
        <taxon>Streptophyta</taxon>
        <taxon>Embryophyta</taxon>
        <taxon>Tracheophyta</taxon>
        <taxon>Spermatophyta</taxon>
        <taxon>Magnoliopsida</taxon>
        <taxon>eudicotyledons</taxon>
        <taxon>Gunneridae</taxon>
        <taxon>Pentapetalae</taxon>
        <taxon>rosids</taxon>
        <taxon>fabids</taxon>
        <taxon>Fabales</taxon>
        <taxon>Fabaceae</taxon>
        <taxon>Papilionoideae</taxon>
        <taxon>50 kb inversion clade</taxon>
        <taxon>NPAAA clade</taxon>
        <taxon>Hologalegina</taxon>
        <taxon>IRL clade</taxon>
        <taxon>Trifolieae</taxon>
        <taxon>Trifolium</taxon>
    </lineage>
</organism>
<dbReference type="EC" id="1.4.7.1" evidence="17"/>
<dbReference type="InterPro" id="IPR050711">
    <property type="entry name" value="ET-N_metabolism_enzyme"/>
</dbReference>
<keyword evidence="6" id="KW-0028">Amino-acid biosynthesis</keyword>
<dbReference type="InterPro" id="IPR029055">
    <property type="entry name" value="Ntn_hydrolases_N"/>
</dbReference>
<evidence type="ECO:0000313" key="19">
    <source>
        <dbReference type="EMBL" id="PNY03765.1"/>
    </source>
</evidence>
<evidence type="ECO:0000256" key="3">
    <source>
        <dbReference type="ARBA" id="ARBA00004802"/>
    </source>
</evidence>
<dbReference type="GO" id="GO:0051538">
    <property type="term" value="F:3 iron, 4 sulfur cluster binding"/>
    <property type="evidence" value="ECO:0007669"/>
    <property type="project" value="UniProtKB-KW"/>
</dbReference>
<dbReference type="UniPathway" id="UPA00045"/>
<evidence type="ECO:0000256" key="6">
    <source>
        <dbReference type="ARBA" id="ARBA00022605"/>
    </source>
</evidence>
<dbReference type="PANTHER" id="PTHR11938:SF133">
    <property type="entry name" value="GLUTAMATE SYNTHASE (NADH)"/>
    <property type="match status" value="1"/>
</dbReference>
<dbReference type="CDD" id="cd00713">
    <property type="entry name" value="GltS"/>
    <property type="match status" value="1"/>
</dbReference>
<dbReference type="GO" id="GO:0019676">
    <property type="term" value="P:ammonia assimilation cycle"/>
    <property type="evidence" value="ECO:0007669"/>
    <property type="project" value="TreeGrafter"/>
</dbReference>
<accession>A0A2K3NL47</accession>
<dbReference type="SUPFAM" id="SSF69336">
    <property type="entry name" value="Alpha subunit of glutamate synthase, C-terminal domain"/>
    <property type="match status" value="1"/>
</dbReference>
<dbReference type="Pfam" id="PF04898">
    <property type="entry name" value="Glu_syn_central"/>
    <property type="match status" value="2"/>
</dbReference>
<evidence type="ECO:0000256" key="2">
    <source>
        <dbReference type="ARBA" id="ARBA00001927"/>
    </source>
</evidence>
<dbReference type="FunFam" id="3.60.20.10:FF:000001">
    <property type="entry name" value="Glutamate synthase, large subunit"/>
    <property type="match status" value="1"/>
</dbReference>
<dbReference type="FunFam" id="3.20.20.70:FF:000084">
    <property type="entry name" value="Ferredoxin-dependent glutamate synthase, chloroplastic"/>
    <property type="match status" value="1"/>
</dbReference>
<dbReference type="InterPro" id="IPR017932">
    <property type="entry name" value="GATase_2_dom"/>
</dbReference>
<keyword evidence="8" id="KW-0288">FMN</keyword>
<dbReference type="Gene3D" id="2.160.20.60">
    <property type="entry name" value="Glutamate synthase, alpha subunit, C-terminal domain"/>
    <property type="match status" value="1"/>
</dbReference>
<dbReference type="SUPFAM" id="SSF56235">
    <property type="entry name" value="N-terminal nucleophile aminohydrolases (Ntn hydrolases)"/>
    <property type="match status" value="1"/>
</dbReference>
<comment type="pathway">
    <text evidence="16">Amino-acid biosynthesis; L-glutamate biosynthesis via GLT pathway; L-glutamate from 2-oxoglutarate and L-glutamine (ferredoxin route): step 1/1.</text>
</comment>
<keyword evidence="12" id="KW-0408">Iron</keyword>
<keyword evidence="9" id="KW-0479">Metal-binding</keyword>
<comment type="pathway">
    <text evidence="4">Nitrogen metabolism.</text>
</comment>
<dbReference type="GO" id="GO:0016041">
    <property type="term" value="F:glutamate synthase (ferredoxin) activity"/>
    <property type="evidence" value="ECO:0007669"/>
    <property type="project" value="UniProtKB-EC"/>
</dbReference>
<evidence type="ECO:0000256" key="12">
    <source>
        <dbReference type="ARBA" id="ARBA00023004"/>
    </source>
</evidence>
<name>A0A2K3NL47_TRIPR</name>
<dbReference type="Pfam" id="PF01493">
    <property type="entry name" value="GXGXG"/>
    <property type="match status" value="1"/>
</dbReference>
<comment type="cofactor">
    <cofactor evidence="1">
        <name>FMN</name>
        <dbReference type="ChEBI" id="CHEBI:58210"/>
    </cofactor>
</comment>
<evidence type="ECO:0000256" key="4">
    <source>
        <dbReference type="ARBA" id="ARBA00004909"/>
    </source>
</evidence>
<keyword evidence="15" id="KW-0003">3Fe-4S</keyword>
<comment type="cofactor">
    <cofactor evidence="2">
        <name>[3Fe-4S] cluster</name>
        <dbReference type="ChEBI" id="CHEBI:21137"/>
    </cofactor>
</comment>
<keyword evidence="11" id="KW-0560">Oxidoreductase</keyword>
<evidence type="ECO:0000256" key="1">
    <source>
        <dbReference type="ARBA" id="ARBA00001917"/>
    </source>
</evidence>
<feature type="domain" description="Glutamine amidotransferase type-2" evidence="18">
    <location>
        <begin position="101"/>
        <end position="500"/>
    </location>
</feature>
<dbReference type="GO" id="GO:0046872">
    <property type="term" value="F:metal ion binding"/>
    <property type="evidence" value="ECO:0007669"/>
    <property type="project" value="UniProtKB-KW"/>
</dbReference>
<keyword evidence="13" id="KW-0411">Iron-sulfur</keyword>